<dbReference type="FunFam" id="3.40.50.300:FF:000332">
    <property type="entry name" value="DNA repair and recombination protein RAD54-like"/>
    <property type="match status" value="1"/>
</dbReference>
<feature type="region of interest" description="Disordered" evidence="5">
    <location>
        <begin position="1"/>
        <end position="50"/>
    </location>
</feature>
<dbReference type="GO" id="GO:0045003">
    <property type="term" value="P:double-strand break repair via synthesis-dependent strand annealing"/>
    <property type="evidence" value="ECO:0007669"/>
    <property type="project" value="TreeGrafter"/>
</dbReference>
<dbReference type="GO" id="GO:0007131">
    <property type="term" value="P:reciprocal meiotic recombination"/>
    <property type="evidence" value="ECO:0007669"/>
    <property type="project" value="TreeGrafter"/>
</dbReference>
<dbReference type="EMBL" id="SPLM01000145">
    <property type="protein sequence ID" value="TMW56631.1"/>
    <property type="molecule type" value="Genomic_DNA"/>
</dbReference>
<dbReference type="GO" id="GO:0015616">
    <property type="term" value="F:DNA translocase activity"/>
    <property type="evidence" value="ECO:0007669"/>
    <property type="project" value="TreeGrafter"/>
</dbReference>
<evidence type="ECO:0000259" key="6">
    <source>
        <dbReference type="PROSITE" id="PS51192"/>
    </source>
</evidence>
<dbReference type="InterPro" id="IPR014001">
    <property type="entry name" value="Helicase_ATP-bd"/>
</dbReference>
<feature type="compositionally biased region" description="Basic and acidic residues" evidence="5">
    <location>
        <begin position="1040"/>
        <end position="1049"/>
    </location>
</feature>
<accession>A0A8K1C4Y7</accession>
<dbReference type="SMART" id="SM00490">
    <property type="entry name" value="HELICc"/>
    <property type="match status" value="1"/>
</dbReference>
<feature type="compositionally biased region" description="Basic and acidic residues" evidence="5">
    <location>
        <begin position="916"/>
        <end position="931"/>
    </location>
</feature>
<dbReference type="PANTHER" id="PTHR45629">
    <property type="entry name" value="SNF2/RAD54 FAMILY MEMBER"/>
    <property type="match status" value="1"/>
</dbReference>
<feature type="region of interest" description="Disordered" evidence="5">
    <location>
        <begin position="763"/>
        <end position="800"/>
    </location>
</feature>
<gene>
    <name evidence="8" type="ORF">Poli38472_006641</name>
</gene>
<dbReference type="GO" id="GO:0004386">
    <property type="term" value="F:helicase activity"/>
    <property type="evidence" value="ECO:0007669"/>
    <property type="project" value="UniProtKB-KW"/>
</dbReference>
<dbReference type="Pfam" id="PF00176">
    <property type="entry name" value="SNF2-rel_dom"/>
    <property type="match status" value="1"/>
</dbReference>
<evidence type="ECO:0000313" key="9">
    <source>
        <dbReference type="Proteomes" id="UP000794436"/>
    </source>
</evidence>
<keyword evidence="4" id="KW-0067">ATP-binding</keyword>
<dbReference type="SMART" id="SM00487">
    <property type="entry name" value="DEXDc"/>
    <property type="match status" value="1"/>
</dbReference>
<dbReference type="SUPFAM" id="SSF52540">
    <property type="entry name" value="P-loop containing nucleoside triphosphate hydrolases"/>
    <property type="match status" value="2"/>
</dbReference>
<evidence type="ECO:0000313" key="8">
    <source>
        <dbReference type="EMBL" id="TMW56631.1"/>
    </source>
</evidence>
<sequence>MSLLRRRVPSGGAHGGGSAPFKPFVLPLKKKPAEDENENRRKTSTADNRQMLETGEAMTIKRLPILSFFTVPTEEREVKLRQPFKSPCEGNRTGESRRLLQVKTLGMRRRWSGNVMKPLVKHDLPPVTLEDVDDDPLAGMEKQHPNVTEEVAKTPPAVENAPPPLVLWQDEENPALQVIVPEIVGKFLRPHQREGVQFMFDCVAQIRGFDGQGCILADDMGLGKTLQSITLMYTLLKCSMTIDRTPMIRRAIVVCPTSLVKNWDDEIIKWLHGRVKTIALFEANRDTVIKGIRQFVEGSKPTCSGLQAANAAQVLIISYETFRMHAQRFADAPSCCDLLICDEAHRLKNANSQINRALSSLACRKRVLLSGTPMQNDLEEFYAMVDFTNPNILGSTSEFRKEYLNPILVGREPDSTDRDREKAQSCSAMLCEIVNQFILRRGNILNAKHLPPKLMQVVCCPLSPLQDELYTHFLESSAFRNMMKKESANVLSSITALKKLCNHPLLIFDESGKSNTKLAGFEGCAKFFEAAKLGDNIGGSGSSSMRRAGGGRTCHPEWSGKMLLLDRLMQQMRKRTSDRIVIVSNYTQTLDVVSSLCHERRLPFVRLDGTTSAKKRKKLVDTFNDPTTNSFAFLLSSKAGGCGLNLIGANRLVLFDPDWNPATDKQAAARVWREGQKKMCYVYRFLATGTLEEKIFQRQLSKEGLQNIVDDKEEVNSLSSKDLKRLFILRRDTLSDTHDQLKCERCQWRNPGEECDHEIIEVDQDGTDDSKGSSDGELPPEKHYHPQIGMPPEEDLNSWGHHRAYDSVDDEVMQHAIADLREALVSFAFSCRVDWQLLQDYHMGNEAEESEREEERKRKRLEKIAAAKQRNEDANTRATTKPKKKKHVDSEEESGQSDSDEDDFASSSDDSEDEKENVPDFSHVDDDHAGETEEEVVVNSESDSEVEVFEPPPRQMASTLSLIAPVIENSPVKRALPTADAAAVTEPSQKKPRILKAINNDSDESDWEDAIFSKPPSPPAPATQRPSYASSVIIDEDSKESEPPGHEAESSEAVGYATGAPDSSEHPSPTGMNRCYLADRHGFFLGEGLPQRLGLVGDNTVNSAIFRALEDLP</sequence>
<dbReference type="GO" id="GO:0016787">
    <property type="term" value="F:hydrolase activity"/>
    <property type="evidence" value="ECO:0007669"/>
    <property type="project" value="UniProtKB-KW"/>
</dbReference>
<comment type="caution">
    <text evidence="8">The sequence shown here is derived from an EMBL/GenBank/DDBJ whole genome shotgun (WGS) entry which is preliminary data.</text>
</comment>
<proteinExistence type="predicted"/>
<feature type="compositionally biased region" description="Basic and acidic residues" evidence="5">
    <location>
        <begin position="31"/>
        <end position="41"/>
    </location>
</feature>
<dbReference type="GO" id="GO:0005524">
    <property type="term" value="F:ATP binding"/>
    <property type="evidence" value="ECO:0007669"/>
    <property type="project" value="UniProtKB-KW"/>
</dbReference>
<dbReference type="Pfam" id="PF00271">
    <property type="entry name" value="Helicase_C"/>
    <property type="match status" value="1"/>
</dbReference>
<keyword evidence="9" id="KW-1185">Reference proteome</keyword>
<dbReference type="InterPro" id="IPR038718">
    <property type="entry name" value="SNF2-like_sf"/>
</dbReference>
<dbReference type="InterPro" id="IPR000330">
    <property type="entry name" value="SNF2_N"/>
</dbReference>
<organism evidence="8 9">
    <name type="scientific">Pythium oligandrum</name>
    <name type="common">Mycoparasitic fungus</name>
    <dbReference type="NCBI Taxonomy" id="41045"/>
    <lineage>
        <taxon>Eukaryota</taxon>
        <taxon>Sar</taxon>
        <taxon>Stramenopiles</taxon>
        <taxon>Oomycota</taxon>
        <taxon>Peronosporomycetes</taxon>
        <taxon>Pythiales</taxon>
        <taxon>Pythiaceae</taxon>
        <taxon>Pythium</taxon>
    </lineage>
</organism>
<feature type="compositionally biased region" description="Acidic residues" evidence="5">
    <location>
        <begin position="932"/>
        <end position="948"/>
    </location>
</feature>
<feature type="compositionally biased region" description="Basic and acidic residues" evidence="5">
    <location>
        <begin position="865"/>
        <end position="875"/>
    </location>
</feature>
<dbReference type="InterPro" id="IPR027417">
    <property type="entry name" value="P-loop_NTPase"/>
</dbReference>
<dbReference type="InterPro" id="IPR001650">
    <property type="entry name" value="Helicase_C-like"/>
</dbReference>
<dbReference type="InterPro" id="IPR049730">
    <property type="entry name" value="SNF2/RAD54-like_C"/>
</dbReference>
<dbReference type="OrthoDB" id="413460at2759"/>
<protein>
    <recommendedName>
        <fullName evidence="10">DNA repair and recombination protein RAD54</fullName>
    </recommendedName>
</protein>
<dbReference type="Gene3D" id="3.40.50.300">
    <property type="entry name" value="P-loop containing nucleotide triphosphate hydrolases"/>
    <property type="match status" value="1"/>
</dbReference>
<dbReference type="FunFam" id="3.40.50.10810:FF:000021">
    <property type="entry name" value="DNA repair and recombination protein RAD54"/>
    <property type="match status" value="1"/>
</dbReference>
<evidence type="ECO:0000256" key="3">
    <source>
        <dbReference type="ARBA" id="ARBA00022806"/>
    </source>
</evidence>
<feature type="region of interest" description="Disordered" evidence="5">
    <location>
        <begin position="865"/>
        <end position="953"/>
    </location>
</feature>
<dbReference type="PANTHER" id="PTHR45629:SF7">
    <property type="entry name" value="DNA EXCISION REPAIR PROTEIN ERCC-6-RELATED"/>
    <property type="match status" value="1"/>
</dbReference>
<keyword evidence="3" id="KW-0347">Helicase</keyword>
<dbReference type="FunFam" id="1.20.120.850:FF:000021">
    <property type="entry name" value="Protein CHROMATIN REMODELING 25"/>
    <property type="match status" value="1"/>
</dbReference>
<evidence type="ECO:0000259" key="7">
    <source>
        <dbReference type="PROSITE" id="PS51194"/>
    </source>
</evidence>
<evidence type="ECO:0000256" key="4">
    <source>
        <dbReference type="ARBA" id="ARBA00022840"/>
    </source>
</evidence>
<dbReference type="Proteomes" id="UP000794436">
    <property type="component" value="Unassembled WGS sequence"/>
</dbReference>
<feature type="region of interest" description="Disordered" evidence="5">
    <location>
        <begin position="978"/>
        <end position="1075"/>
    </location>
</feature>
<keyword evidence="2" id="KW-0378">Hydrolase</keyword>
<dbReference type="AlphaFoldDB" id="A0A8K1C4Y7"/>
<keyword evidence="1" id="KW-0547">Nucleotide-binding</keyword>
<feature type="domain" description="Helicase ATP-binding" evidence="6">
    <location>
        <begin position="205"/>
        <end position="391"/>
    </location>
</feature>
<dbReference type="CDD" id="cd18793">
    <property type="entry name" value="SF2_C_SNF"/>
    <property type="match status" value="1"/>
</dbReference>
<dbReference type="GO" id="GO:0005634">
    <property type="term" value="C:nucleus"/>
    <property type="evidence" value="ECO:0007669"/>
    <property type="project" value="TreeGrafter"/>
</dbReference>
<reference evidence="8" key="1">
    <citation type="submission" date="2019-03" db="EMBL/GenBank/DDBJ databases">
        <title>Long read genome sequence of the mycoparasitic Pythium oligandrum ATCC 38472 isolated from sugarbeet rhizosphere.</title>
        <authorList>
            <person name="Gaulin E."/>
        </authorList>
    </citation>
    <scope>NUCLEOTIDE SEQUENCE</scope>
    <source>
        <strain evidence="8">ATCC 38472_TT</strain>
    </source>
</reference>
<dbReference type="InterPro" id="IPR050496">
    <property type="entry name" value="SNF2_RAD54_helicase_repair"/>
</dbReference>
<dbReference type="PROSITE" id="PS51194">
    <property type="entry name" value="HELICASE_CTER"/>
    <property type="match status" value="1"/>
</dbReference>
<dbReference type="Gene3D" id="3.40.50.10810">
    <property type="entry name" value="Tandem AAA-ATPase domain"/>
    <property type="match status" value="1"/>
</dbReference>
<feature type="domain" description="Helicase C-terminal" evidence="7">
    <location>
        <begin position="564"/>
        <end position="716"/>
    </location>
</feature>
<feature type="compositionally biased region" description="Basic and acidic residues" evidence="5">
    <location>
        <begin position="768"/>
        <end position="784"/>
    </location>
</feature>
<name>A0A8K1C4Y7_PYTOL</name>
<evidence type="ECO:0008006" key="10">
    <source>
        <dbReference type="Google" id="ProtNLM"/>
    </source>
</evidence>
<dbReference type="Gene3D" id="1.20.120.850">
    <property type="entry name" value="SWI2/SNF2 ATPases, N-terminal domain"/>
    <property type="match status" value="1"/>
</dbReference>
<dbReference type="PROSITE" id="PS51192">
    <property type="entry name" value="HELICASE_ATP_BIND_1"/>
    <property type="match status" value="1"/>
</dbReference>
<feature type="compositionally biased region" description="Acidic residues" evidence="5">
    <location>
        <begin position="890"/>
        <end position="915"/>
    </location>
</feature>
<evidence type="ECO:0000256" key="2">
    <source>
        <dbReference type="ARBA" id="ARBA00022801"/>
    </source>
</evidence>
<dbReference type="CDD" id="cd18004">
    <property type="entry name" value="DEXHc_RAD54"/>
    <property type="match status" value="1"/>
</dbReference>
<evidence type="ECO:0000256" key="5">
    <source>
        <dbReference type="SAM" id="MobiDB-lite"/>
    </source>
</evidence>
<evidence type="ECO:0000256" key="1">
    <source>
        <dbReference type="ARBA" id="ARBA00022741"/>
    </source>
</evidence>